<reference evidence="3" key="2">
    <citation type="submission" date="2008-08" db="EMBL/GenBank/DDBJ databases">
        <authorList>
            <consortium name="Diatom Consortium"/>
            <person name="Grigoriev I."/>
            <person name="Grimwood J."/>
            <person name="Kuo A."/>
            <person name="Otillar R.P."/>
            <person name="Salamov A."/>
            <person name="Detter J.C."/>
            <person name="Lindquist E."/>
            <person name="Shapiro H."/>
            <person name="Lucas S."/>
            <person name="Glavina del Rio T."/>
            <person name="Pitluck S."/>
            <person name="Rokhsar D."/>
            <person name="Bowler C."/>
        </authorList>
    </citation>
    <scope>GENOME REANNOTATION</scope>
    <source>
        <strain evidence="3">CCAP 1055/1</strain>
    </source>
</reference>
<keyword evidence="3" id="KW-1185">Reference proteome</keyword>
<dbReference type="OrthoDB" id="360327at2759"/>
<dbReference type="PANTHER" id="PTHR12111:SF2">
    <property type="entry name" value="SPLICING FACTOR YJU2B-RELATED"/>
    <property type="match status" value="1"/>
</dbReference>
<evidence type="ECO:0000256" key="1">
    <source>
        <dbReference type="ARBA" id="ARBA00005595"/>
    </source>
</evidence>
<dbReference type="EMBL" id="CM000629">
    <property type="protein sequence ID" value="EEC43415.1"/>
    <property type="molecule type" value="Genomic_DNA"/>
</dbReference>
<sequence>MSSLAATQADGYYVPPEYFESGAYQKKSKNQWHAATASRGKAKSNQSQPVVRFELPHSGVCEACDARIMRGTRYNATKIATDEFYFSTRIWEFRIQCRADCTQQFVIRTDPAARDFKYVSGIRLRVQTWDTVEAGSLGVVDLAQSGPRAHALESAAIASDLERLEVAQLGARRAQTEVEQLMTLQRLNLNIYRNDADRNAQIRRGFRTERQSRKRQLVNGDALGWRRGMSLLDHNSADEGQAKAHPLRNKK</sequence>
<dbReference type="InterPro" id="IPR007590">
    <property type="entry name" value="Saf4/Yju2"/>
</dbReference>
<dbReference type="Proteomes" id="UP000000759">
    <property type="component" value="Chromosome 27"/>
</dbReference>
<comment type="similarity">
    <text evidence="1">Belongs to the CWC16 family.</text>
</comment>
<gene>
    <name evidence="2" type="ORF">PHATRDRAFT_41003</name>
</gene>
<protein>
    <recommendedName>
        <fullName evidence="4">Coiled-coil domain-containing protein 130</fullName>
    </recommendedName>
</protein>
<dbReference type="GeneID" id="7198924"/>
<dbReference type="Pfam" id="PF04502">
    <property type="entry name" value="Saf4_Yju2"/>
    <property type="match status" value="1"/>
</dbReference>
<dbReference type="GO" id="GO:0071014">
    <property type="term" value="C:post-mRNA release spliceosomal complex"/>
    <property type="evidence" value="ECO:0007669"/>
    <property type="project" value="TreeGrafter"/>
</dbReference>
<evidence type="ECO:0000313" key="2">
    <source>
        <dbReference type="EMBL" id="EEC43415.1"/>
    </source>
</evidence>
<accession>B7GD11</accession>
<dbReference type="STRING" id="556484.B7GD11"/>
<dbReference type="PaxDb" id="2850-Phatr41003"/>
<dbReference type="KEGG" id="pti:PHATRDRAFT_41003"/>
<dbReference type="GO" id="GO:0000398">
    <property type="term" value="P:mRNA splicing, via spliceosome"/>
    <property type="evidence" value="ECO:0007669"/>
    <property type="project" value="InterPro"/>
</dbReference>
<proteinExistence type="inferred from homology"/>
<evidence type="ECO:0008006" key="4">
    <source>
        <dbReference type="Google" id="ProtNLM"/>
    </source>
</evidence>
<dbReference type="InParanoid" id="B7GD11"/>
<dbReference type="HOGENOM" id="CLU_738664_0_0_1"/>
<name>B7GD11_PHATC</name>
<dbReference type="PANTHER" id="PTHR12111">
    <property type="entry name" value="SPLICING FACTOR YJU2"/>
    <property type="match status" value="1"/>
</dbReference>
<organism evidence="2 3">
    <name type="scientific">Phaeodactylum tricornutum (strain CCAP 1055/1)</name>
    <dbReference type="NCBI Taxonomy" id="556484"/>
    <lineage>
        <taxon>Eukaryota</taxon>
        <taxon>Sar</taxon>
        <taxon>Stramenopiles</taxon>
        <taxon>Ochrophyta</taxon>
        <taxon>Bacillariophyta</taxon>
        <taxon>Bacillariophyceae</taxon>
        <taxon>Bacillariophycidae</taxon>
        <taxon>Naviculales</taxon>
        <taxon>Phaeodactylaceae</taxon>
        <taxon>Phaeodactylum</taxon>
    </lineage>
</organism>
<dbReference type="GO" id="GO:0005684">
    <property type="term" value="C:U2-type spliceosomal complex"/>
    <property type="evidence" value="ECO:0007669"/>
    <property type="project" value="TreeGrafter"/>
</dbReference>
<dbReference type="eggNOG" id="KOG2990">
    <property type="taxonomic scope" value="Eukaryota"/>
</dbReference>
<dbReference type="RefSeq" id="XP_002184968.1">
    <property type="nucleotide sequence ID" value="XM_002184932.1"/>
</dbReference>
<dbReference type="AlphaFoldDB" id="B7GD11"/>
<reference evidence="2 3" key="1">
    <citation type="journal article" date="2008" name="Nature">
        <title>The Phaeodactylum genome reveals the evolutionary history of diatom genomes.</title>
        <authorList>
            <person name="Bowler C."/>
            <person name="Allen A.E."/>
            <person name="Badger J.H."/>
            <person name="Grimwood J."/>
            <person name="Jabbari K."/>
            <person name="Kuo A."/>
            <person name="Maheswari U."/>
            <person name="Martens C."/>
            <person name="Maumus F."/>
            <person name="Otillar R.P."/>
            <person name="Rayko E."/>
            <person name="Salamov A."/>
            <person name="Vandepoele K."/>
            <person name="Beszteri B."/>
            <person name="Gruber A."/>
            <person name="Heijde M."/>
            <person name="Katinka M."/>
            <person name="Mock T."/>
            <person name="Valentin K."/>
            <person name="Verret F."/>
            <person name="Berges J.A."/>
            <person name="Brownlee C."/>
            <person name="Cadoret J.P."/>
            <person name="Chiovitti A."/>
            <person name="Choi C.J."/>
            <person name="Coesel S."/>
            <person name="De Martino A."/>
            <person name="Detter J.C."/>
            <person name="Durkin C."/>
            <person name="Falciatore A."/>
            <person name="Fournet J."/>
            <person name="Haruta M."/>
            <person name="Huysman M.J."/>
            <person name="Jenkins B.D."/>
            <person name="Jiroutova K."/>
            <person name="Jorgensen R.E."/>
            <person name="Joubert Y."/>
            <person name="Kaplan A."/>
            <person name="Kroger N."/>
            <person name="Kroth P.G."/>
            <person name="La Roche J."/>
            <person name="Lindquist E."/>
            <person name="Lommer M."/>
            <person name="Martin-Jezequel V."/>
            <person name="Lopez P.J."/>
            <person name="Lucas S."/>
            <person name="Mangogna M."/>
            <person name="McGinnis K."/>
            <person name="Medlin L.K."/>
            <person name="Montsant A."/>
            <person name="Oudot-Le Secq M.P."/>
            <person name="Napoli C."/>
            <person name="Obornik M."/>
            <person name="Parker M.S."/>
            <person name="Petit J.L."/>
            <person name="Porcel B.M."/>
            <person name="Poulsen N."/>
            <person name="Robison M."/>
            <person name="Rychlewski L."/>
            <person name="Rynearson T.A."/>
            <person name="Schmutz J."/>
            <person name="Shapiro H."/>
            <person name="Siaut M."/>
            <person name="Stanley M."/>
            <person name="Sussman M.R."/>
            <person name="Taylor A.R."/>
            <person name="Vardi A."/>
            <person name="von Dassow P."/>
            <person name="Vyverman W."/>
            <person name="Willis A."/>
            <person name="Wyrwicz L.S."/>
            <person name="Rokhsar D.S."/>
            <person name="Weissenbach J."/>
            <person name="Armbrust E.V."/>
            <person name="Green B.R."/>
            <person name="Van de Peer Y."/>
            <person name="Grigoriev I.V."/>
        </authorList>
    </citation>
    <scope>NUCLEOTIDE SEQUENCE [LARGE SCALE GENOMIC DNA]</scope>
    <source>
        <strain evidence="2 3">CCAP 1055/1</strain>
    </source>
</reference>
<evidence type="ECO:0000313" key="3">
    <source>
        <dbReference type="Proteomes" id="UP000000759"/>
    </source>
</evidence>